<feature type="transmembrane region" description="Helical" evidence="8">
    <location>
        <begin position="1354"/>
        <end position="1379"/>
    </location>
</feature>
<sequence>MDPTAPPLGVQGQLSQALSELQQFRASADRFQAENQELRAEADALRAELRAASGDAPPGPGLHVPPPSVRAMLDEALAELKAKAAENSELHAQAAENSELREKAAQADKLRAELLLLRKQTEQVRHEDTLFHSIITVTSKTKMEKTGTSLIHTKPNQLRRLFLEAPDQALPPPPSAWAPPPNAIVHTLSEKDTAVLFYRNLAVRNIGGLANMELFEFHLHVAESTENPNLITLRTLSDDEAEHLCGDLYARQVETKREKVDLKKLKRVQVTAAIARGATKSCSLEVAEAVLSFLAGATRSLHDRFGRYKEVDEATLRHFVEHGMSSAPESSEKEKALILRRLQDDDQKESSWSRLAGTVREPVSYFKKVDEDSNTWGKAEGVVDVSAPDVLAWLWYSCTHERSLKYERKNGNLLKTELDVPGTRSKFIVVSMKMPRAISNRVFANWWTWAKEQNGDLIAAFTPHEDYGSGAEKETVDAALEAEKRSVIGKLRGFYRIKTLASNVCRVTLVAQGDAGGTIGKQAMAWGIKFLLGIVKNLKDKCMRNGAKVDAEMRGAFPAPPLRRSLTREQDAMVARCLSLEKDAEASTRGSRKRSNVMAAVSAKSAAAQARAVKGSWVELRSTSLFVSMSMKYTKGSEGGSDSSVAIGKAKATLDCSATEAFAHQFAVCGREKMILSKEGGDRARFIFKEHTTHDFEWALVKKMPFPLTNREFLGRYLSFKEPTGDLVVVFEALPDSTKVDYGANLKVVRGKGTGVLRLKSINDGTQCEVTLVQHGDAGGFVPEGVMVAKIPQALRPVADMRELFQRDDAIDGAKRSELAAIINTNKQPYLPDETALVKKIGAKFASLPAFEKLDSPDHFVHMSWVFKEGSSAAIGRATTIVDAPIAEVAAWELAKMSRENQKEHVAFGGLDRNLKKINDHQDIYHVVYELSIPGFLPRQWVTRVVWKWAAGKKELTVIADSVDHTDFPERKEYLRASSTVMVKYKQEAEVGEVPQTKVTWTQQVDLGGVIPKWAQNRQGVGQLMYLSLMRKRFDRSLELDGKKREELVKMIRRHGRDGVEYSEEEEKMVAEGKTPEEVLAHVWDTKARHKTRPDDLEKEIDEKPNAHNQLVFNKKQTPAVISNRDFLSRAWRNQNPSMKELFEKYPWVEEMVLTMGEELLKNAAWGLWFRVITGSGLSMLDLATDINVILVYFGETGQEWYGWMMLGMVLASMGLQLVGVLIQNGKMGWGKLLSEMLIVLLGLKPGVDAMRVVSNAEMHEHHVLDATMELACTKGIEMFCESIPGCILQVMALTQGGSEGATRTKVVSIFISAITTGMGSASISYDFDSDPEKREKLPNFYGYLPDEGNARTIMYVCMVINSALLLLLRSIGAALLMLADTKIFIAYMAGDHLLYLLLKLVLAFAIFLSLMKKKYRSTFWSMETGNEWIQAFFIQGGSDDIKKNVLKYNSAKWKAIEPQVKEWIRDGWVGWERDKPDWYTDNWKAKVPGDWVPKEGKAGHERAKESVRRRSIGGGGRERSVVYAAD</sequence>
<dbReference type="InterPro" id="IPR018629">
    <property type="entry name" value="XK-rel"/>
</dbReference>
<dbReference type="Proteomes" id="UP001165060">
    <property type="component" value="Unassembled WGS sequence"/>
</dbReference>
<feature type="transmembrane region" description="Helical" evidence="8">
    <location>
        <begin position="1201"/>
        <end position="1223"/>
    </location>
</feature>
<evidence type="ECO:0000313" key="11">
    <source>
        <dbReference type="Proteomes" id="UP001165060"/>
    </source>
</evidence>
<dbReference type="PANTHER" id="PTHR19308">
    <property type="entry name" value="PHOSPHATIDYLCHOLINE TRANSFER PROTEIN"/>
    <property type="match status" value="1"/>
</dbReference>
<dbReference type="Gene3D" id="3.30.530.20">
    <property type="match status" value="3"/>
</dbReference>
<keyword evidence="3 8" id="KW-0812">Transmembrane</keyword>
<dbReference type="Pfam" id="PF09815">
    <property type="entry name" value="XK-related"/>
    <property type="match status" value="1"/>
</dbReference>
<dbReference type="EMBL" id="BRYB01002941">
    <property type="protein sequence ID" value="GMI27852.1"/>
    <property type="molecule type" value="Genomic_DNA"/>
</dbReference>
<dbReference type="PROSITE" id="PS50848">
    <property type="entry name" value="START"/>
    <property type="match status" value="1"/>
</dbReference>
<evidence type="ECO:0000256" key="5">
    <source>
        <dbReference type="ARBA" id="ARBA00023136"/>
    </source>
</evidence>
<evidence type="ECO:0000256" key="3">
    <source>
        <dbReference type="ARBA" id="ARBA00022692"/>
    </source>
</evidence>
<dbReference type="PANTHER" id="PTHR19308:SF14">
    <property type="entry name" value="START DOMAIN-CONTAINING PROTEIN"/>
    <property type="match status" value="1"/>
</dbReference>
<protein>
    <recommendedName>
        <fullName evidence="9">START domain-containing protein</fullName>
    </recommendedName>
</protein>
<accession>A0ABQ6ML37</accession>
<keyword evidence="5 8" id="KW-0472">Membrane</keyword>
<dbReference type="SUPFAM" id="SSF55961">
    <property type="entry name" value="Bet v1-like"/>
    <property type="match status" value="3"/>
</dbReference>
<keyword evidence="11" id="KW-1185">Reference proteome</keyword>
<proteinExistence type="inferred from homology"/>
<keyword evidence="4 8" id="KW-1133">Transmembrane helix</keyword>
<feature type="coiled-coil region" evidence="6">
    <location>
        <begin position="14"/>
        <end position="127"/>
    </location>
</feature>
<evidence type="ECO:0000313" key="10">
    <source>
        <dbReference type="EMBL" id="GMI27852.1"/>
    </source>
</evidence>
<comment type="caution">
    <text evidence="10">The sequence shown here is derived from an EMBL/GenBank/DDBJ whole genome shotgun (WGS) entry which is preliminary data.</text>
</comment>
<dbReference type="InterPro" id="IPR023393">
    <property type="entry name" value="START-like_dom_sf"/>
</dbReference>
<evidence type="ECO:0000256" key="1">
    <source>
        <dbReference type="ARBA" id="ARBA00004141"/>
    </source>
</evidence>
<feature type="region of interest" description="Disordered" evidence="7">
    <location>
        <begin position="1491"/>
        <end position="1527"/>
    </location>
</feature>
<feature type="domain" description="START" evidence="9">
    <location>
        <begin position="892"/>
        <end position="1014"/>
    </location>
</feature>
<name>A0ABQ6ML37_9STRA</name>
<comment type="subcellular location">
    <subcellularLocation>
        <location evidence="1">Membrane</location>
        <topology evidence="1">Multi-pass membrane protein</topology>
    </subcellularLocation>
</comment>
<gene>
    <name evidence="10" type="ORF">TeGR_g10416</name>
</gene>
<evidence type="ECO:0000256" key="8">
    <source>
        <dbReference type="SAM" id="Phobius"/>
    </source>
</evidence>
<feature type="compositionally biased region" description="Basic and acidic residues" evidence="7">
    <location>
        <begin position="1493"/>
        <end position="1509"/>
    </location>
</feature>
<organism evidence="10 11">
    <name type="scientific">Tetraparma gracilis</name>
    <dbReference type="NCBI Taxonomy" id="2962635"/>
    <lineage>
        <taxon>Eukaryota</taxon>
        <taxon>Sar</taxon>
        <taxon>Stramenopiles</taxon>
        <taxon>Ochrophyta</taxon>
        <taxon>Bolidophyceae</taxon>
        <taxon>Parmales</taxon>
        <taxon>Triparmaceae</taxon>
        <taxon>Tetraparma</taxon>
    </lineage>
</organism>
<dbReference type="Pfam" id="PF01852">
    <property type="entry name" value="START"/>
    <property type="match status" value="1"/>
</dbReference>
<evidence type="ECO:0000256" key="4">
    <source>
        <dbReference type="ARBA" id="ARBA00022989"/>
    </source>
</evidence>
<evidence type="ECO:0000256" key="6">
    <source>
        <dbReference type="SAM" id="Coils"/>
    </source>
</evidence>
<comment type="similarity">
    <text evidence="2">Belongs to the XK family.</text>
</comment>
<feature type="transmembrane region" description="Helical" evidence="8">
    <location>
        <begin position="1385"/>
        <end position="1411"/>
    </location>
</feature>
<keyword evidence="6" id="KW-0175">Coiled coil</keyword>
<reference evidence="10 11" key="1">
    <citation type="journal article" date="2023" name="Commun. Biol.">
        <title>Genome analysis of Parmales, the sister group of diatoms, reveals the evolutionary specialization of diatoms from phago-mixotrophs to photoautotrophs.</title>
        <authorList>
            <person name="Ban H."/>
            <person name="Sato S."/>
            <person name="Yoshikawa S."/>
            <person name="Yamada K."/>
            <person name="Nakamura Y."/>
            <person name="Ichinomiya M."/>
            <person name="Sato N."/>
            <person name="Blanc-Mathieu R."/>
            <person name="Endo H."/>
            <person name="Kuwata A."/>
            <person name="Ogata H."/>
        </authorList>
    </citation>
    <scope>NUCLEOTIDE SEQUENCE [LARGE SCALE GENOMIC DNA]</scope>
</reference>
<evidence type="ECO:0000256" key="2">
    <source>
        <dbReference type="ARBA" id="ARBA00008789"/>
    </source>
</evidence>
<evidence type="ECO:0000259" key="9">
    <source>
        <dbReference type="PROSITE" id="PS50848"/>
    </source>
</evidence>
<dbReference type="InterPro" id="IPR002913">
    <property type="entry name" value="START_lipid-bd_dom"/>
</dbReference>
<dbReference type="InterPro" id="IPR051213">
    <property type="entry name" value="START_lipid_transfer"/>
</dbReference>
<evidence type="ECO:0000256" key="7">
    <source>
        <dbReference type="SAM" id="MobiDB-lite"/>
    </source>
</evidence>